<dbReference type="PROSITE" id="PS01317">
    <property type="entry name" value="SSRP"/>
    <property type="match status" value="1"/>
</dbReference>
<dbReference type="InterPro" id="IPR020081">
    <property type="entry name" value="SsrA-bd_prot_CS"/>
</dbReference>
<dbReference type="CDD" id="cd09294">
    <property type="entry name" value="SmpB"/>
    <property type="match status" value="1"/>
</dbReference>
<dbReference type="HOGENOM" id="CLU_108953_0_0_7"/>
<name>A8ZXC1_DESOH</name>
<sequence>MGRYHRSLPVETVRIKIVTENKKARHDFFLEDEFEAGMVLTGTEVKSLRGGRANLKDAYAKIKNGELFLYQMHISAYSFAHYDNHEPERPRKLLVHKRELKKLIGKINEKGYSLIPVKVYFKGGKAKVAVALAKGKRKFDKRESLKQKDAKRELDRARKSQR</sequence>
<dbReference type="Gene3D" id="2.40.280.10">
    <property type="match status" value="1"/>
</dbReference>
<dbReference type="GO" id="GO:0070929">
    <property type="term" value="P:trans-translation"/>
    <property type="evidence" value="ECO:0007669"/>
    <property type="project" value="UniProtKB-UniRule"/>
</dbReference>
<gene>
    <name evidence="3" type="primary">smpB</name>
    <name evidence="5" type="ordered locus">Dole_2697</name>
</gene>
<evidence type="ECO:0000313" key="6">
    <source>
        <dbReference type="Proteomes" id="UP000008561"/>
    </source>
</evidence>
<evidence type="ECO:0000256" key="1">
    <source>
        <dbReference type="ARBA" id="ARBA00022490"/>
    </source>
</evidence>
<dbReference type="EMBL" id="CP000859">
    <property type="protein sequence ID" value="ABW68500.1"/>
    <property type="molecule type" value="Genomic_DNA"/>
</dbReference>
<feature type="region of interest" description="Disordered" evidence="4">
    <location>
        <begin position="141"/>
        <end position="162"/>
    </location>
</feature>
<evidence type="ECO:0000256" key="3">
    <source>
        <dbReference type="HAMAP-Rule" id="MF_00023"/>
    </source>
</evidence>
<protein>
    <recommendedName>
        <fullName evidence="3">SsrA-binding protein</fullName>
    </recommendedName>
    <alternativeName>
        <fullName evidence="3">Small protein B</fullName>
    </alternativeName>
</protein>
<dbReference type="HAMAP" id="MF_00023">
    <property type="entry name" value="SmpB"/>
    <property type="match status" value="1"/>
</dbReference>
<comment type="subcellular location">
    <subcellularLocation>
        <location evidence="3">Cytoplasm</location>
    </subcellularLocation>
    <text evidence="3">The tmRNA-SmpB complex associates with stalled 70S ribosomes.</text>
</comment>
<dbReference type="GO" id="GO:0070930">
    <property type="term" value="P:trans-translation-dependent protein tagging"/>
    <property type="evidence" value="ECO:0007669"/>
    <property type="project" value="TreeGrafter"/>
</dbReference>
<dbReference type="Pfam" id="PF01668">
    <property type="entry name" value="SmpB"/>
    <property type="match status" value="1"/>
</dbReference>
<evidence type="ECO:0000313" key="5">
    <source>
        <dbReference type="EMBL" id="ABW68500.1"/>
    </source>
</evidence>
<dbReference type="SUPFAM" id="SSF74982">
    <property type="entry name" value="Small protein B (SmpB)"/>
    <property type="match status" value="1"/>
</dbReference>
<keyword evidence="2 3" id="KW-0694">RNA-binding</keyword>
<dbReference type="KEGG" id="dol:Dole_2697"/>
<comment type="function">
    <text evidence="3">Required for rescue of stalled ribosomes mediated by trans-translation. Binds to transfer-messenger RNA (tmRNA), required for stable association of tmRNA with ribosomes. tmRNA and SmpB together mimic tRNA shape, replacing the anticodon stem-loop with SmpB. tmRNA is encoded by the ssrA gene; the 2 termini fold to resemble tRNA(Ala) and it encodes a 'tag peptide', a short internal open reading frame. During trans-translation Ala-aminoacylated tmRNA acts like a tRNA, entering the A-site of stalled ribosomes, displacing the stalled mRNA. The ribosome then switches to translate the ORF on the tmRNA; the nascent peptide is terminated with the 'tag peptide' encoded by the tmRNA and targeted for degradation. The ribosome is freed to recommence translation, which seems to be the essential function of trans-translation.</text>
</comment>
<comment type="similarity">
    <text evidence="3">Belongs to the SmpB family.</text>
</comment>
<dbReference type="InterPro" id="IPR023620">
    <property type="entry name" value="SmpB"/>
</dbReference>
<dbReference type="eggNOG" id="COG0691">
    <property type="taxonomic scope" value="Bacteria"/>
</dbReference>
<dbReference type="PANTHER" id="PTHR30308:SF2">
    <property type="entry name" value="SSRA-BINDING PROTEIN"/>
    <property type="match status" value="1"/>
</dbReference>
<proteinExistence type="inferred from homology"/>
<organism evidence="5 6">
    <name type="scientific">Desulfosudis oleivorans (strain DSM 6200 / JCM 39069 / Hxd3)</name>
    <name type="common">Desulfococcus oleovorans</name>
    <dbReference type="NCBI Taxonomy" id="96561"/>
    <lineage>
        <taxon>Bacteria</taxon>
        <taxon>Pseudomonadati</taxon>
        <taxon>Thermodesulfobacteriota</taxon>
        <taxon>Desulfobacteria</taxon>
        <taxon>Desulfobacterales</taxon>
        <taxon>Desulfosudaceae</taxon>
        <taxon>Desulfosudis</taxon>
    </lineage>
</organism>
<keyword evidence="1 3" id="KW-0963">Cytoplasm</keyword>
<evidence type="ECO:0000256" key="4">
    <source>
        <dbReference type="SAM" id="MobiDB-lite"/>
    </source>
</evidence>
<dbReference type="NCBIfam" id="NF003843">
    <property type="entry name" value="PRK05422.1"/>
    <property type="match status" value="1"/>
</dbReference>
<keyword evidence="6" id="KW-1185">Reference proteome</keyword>
<dbReference type="Proteomes" id="UP000008561">
    <property type="component" value="Chromosome"/>
</dbReference>
<dbReference type="GO" id="GO:0005829">
    <property type="term" value="C:cytosol"/>
    <property type="evidence" value="ECO:0007669"/>
    <property type="project" value="TreeGrafter"/>
</dbReference>
<accession>A8ZXC1</accession>
<dbReference type="OrthoDB" id="9805462at2"/>
<dbReference type="NCBIfam" id="TIGR00086">
    <property type="entry name" value="smpB"/>
    <property type="match status" value="1"/>
</dbReference>
<dbReference type="GO" id="GO:0003723">
    <property type="term" value="F:RNA binding"/>
    <property type="evidence" value="ECO:0007669"/>
    <property type="project" value="UniProtKB-UniRule"/>
</dbReference>
<dbReference type="STRING" id="96561.Dole_2697"/>
<evidence type="ECO:0000256" key="2">
    <source>
        <dbReference type="ARBA" id="ARBA00022884"/>
    </source>
</evidence>
<reference evidence="5 6" key="1">
    <citation type="submission" date="2007-10" db="EMBL/GenBank/DDBJ databases">
        <title>Complete sequence of Desulfococcus oleovorans Hxd3.</title>
        <authorList>
            <consortium name="US DOE Joint Genome Institute"/>
            <person name="Copeland A."/>
            <person name="Lucas S."/>
            <person name="Lapidus A."/>
            <person name="Barry K."/>
            <person name="Glavina del Rio T."/>
            <person name="Dalin E."/>
            <person name="Tice H."/>
            <person name="Pitluck S."/>
            <person name="Kiss H."/>
            <person name="Brettin T."/>
            <person name="Bruce D."/>
            <person name="Detter J.C."/>
            <person name="Han C."/>
            <person name="Schmutz J."/>
            <person name="Larimer F."/>
            <person name="Land M."/>
            <person name="Hauser L."/>
            <person name="Kyrpides N."/>
            <person name="Kim E."/>
            <person name="Wawrik B."/>
            <person name="Richardson P."/>
        </authorList>
    </citation>
    <scope>NUCLEOTIDE SEQUENCE [LARGE SCALE GENOMIC DNA]</scope>
    <source>
        <strain evidence="6">DSM 6200 / JCM 39069 / Hxd3</strain>
    </source>
</reference>
<dbReference type="InterPro" id="IPR000037">
    <property type="entry name" value="SsrA-bd_prot"/>
</dbReference>
<dbReference type="AlphaFoldDB" id="A8ZXC1"/>
<dbReference type="RefSeq" id="WP_012176111.1">
    <property type="nucleotide sequence ID" value="NC_009943.1"/>
</dbReference>
<dbReference type="PANTHER" id="PTHR30308">
    <property type="entry name" value="TMRNA-BINDING COMPONENT OF TRANS-TRANSLATION TAGGING COMPLEX"/>
    <property type="match status" value="1"/>
</dbReference>